<reference evidence="2" key="1">
    <citation type="submission" date="2018-05" db="EMBL/GenBank/DDBJ databases">
        <authorList>
            <person name="Du Z."/>
            <person name="Wang X."/>
        </authorList>
    </citation>
    <scope>NUCLEOTIDE SEQUENCE [LARGE SCALE GENOMIC DNA]</scope>
    <source>
        <strain evidence="2">WDS4C29</strain>
    </source>
</reference>
<dbReference type="Pfam" id="PF20107">
    <property type="entry name" value="DUF6497"/>
    <property type="match status" value="1"/>
</dbReference>
<evidence type="ECO:0000313" key="1">
    <source>
        <dbReference type="EMBL" id="PWG16045.1"/>
    </source>
</evidence>
<proteinExistence type="predicted"/>
<protein>
    <recommendedName>
        <fullName evidence="3">Acetolactate synthase</fullName>
    </recommendedName>
</protein>
<dbReference type="Proteomes" id="UP000245293">
    <property type="component" value="Unassembled WGS sequence"/>
</dbReference>
<keyword evidence="2" id="KW-1185">Reference proteome</keyword>
<dbReference type="AlphaFoldDB" id="A0A2V1P0R8"/>
<comment type="caution">
    <text evidence="1">The sequence shown here is derived from an EMBL/GenBank/DDBJ whole genome shotgun (WGS) entry which is preliminary data.</text>
</comment>
<accession>A0A2V1P0R8</accession>
<gene>
    <name evidence="1" type="ORF">DFK10_13905</name>
</gene>
<dbReference type="EMBL" id="QETF01000019">
    <property type="protein sequence ID" value="PWG16045.1"/>
    <property type="molecule type" value="Genomic_DNA"/>
</dbReference>
<sequence>MLAAAPAVAAQDVTVPSGQPLSLLEVRLEEVPVLARFRFLAPDLDARGFEAVADDFAVLCADLALPALAASDVTVDKLVISMSAKDVPFGEVAPDVTQFFEVFSIENGDCIWEAF</sequence>
<dbReference type="InterPro" id="IPR045467">
    <property type="entry name" value="DUF6497"/>
</dbReference>
<evidence type="ECO:0000313" key="2">
    <source>
        <dbReference type="Proteomes" id="UP000245293"/>
    </source>
</evidence>
<name>A0A2V1P0R8_9RHOB</name>
<organism evidence="1 2">
    <name type="scientific">Salibaculum griseiflavum</name>
    <dbReference type="NCBI Taxonomy" id="1914409"/>
    <lineage>
        <taxon>Bacteria</taxon>
        <taxon>Pseudomonadati</taxon>
        <taxon>Pseudomonadota</taxon>
        <taxon>Alphaproteobacteria</taxon>
        <taxon>Rhodobacterales</taxon>
        <taxon>Roseobacteraceae</taxon>
        <taxon>Salibaculum</taxon>
    </lineage>
</organism>
<dbReference type="OrthoDB" id="7862028at2"/>
<evidence type="ECO:0008006" key="3">
    <source>
        <dbReference type="Google" id="ProtNLM"/>
    </source>
</evidence>